<evidence type="ECO:0000313" key="4">
    <source>
        <dbReference type="Proteomes" id="UP000008898"/>
    </source>
</evidence>
<dbReference type="PANTHER" id="PTHR12121:SF36">
    <property type="entry name" value="ENDONUCLEASE_EXONUCLEASE_PHOSPHATASE DOMAIN-CONTAINING PROTEIN"/>
    <property type="match status" value="1"/>
</dbReference>
<dbReference type="STRING" id="63186.ZOBELLIA_3947"/>
<accession>G0L7I6</accession>
<evidence type="ECO:0000259" key="2">
    <source>
        <dbReference type="Pfam" id="PF03372"/>
    </source>
</evidence>
<feature type="chain" id="PRO_5003402753" evidence="1">
    <location>
        <begin position="23"/>
        <end position="288"/>
    </location>
</feature>
<gene>
    <name evidence="3" type="ordered locus">zobellia_3947</name>
</gene>
<keyword evidence="3" id="KW-0255">Endonuclease</keyword>
<dbReference type="InterPro" id="IPR036691">
    <property type="entry name" value="Endo/exonu/phosph_ase_sf"/>
</dbReference>
<keyword evidence="4" id="KW-1185">Reference proteome</keyword>
<dbReference type="CDD" id="cd09083">
    <property type="entry name" value="EEP-1"/>
    <property type="match status" value="1"/>
</dbReference>
<protein>
    <submittedName>
        <fullName evidence="3">Endonuclease/exonuclease/phosphatase family</fullName>
    </submittedName>
</protein>
<proteinExistence type="predicted"/>
<organism evidence="3 4">
    <name type="scientific">Zobellia galactanivorans (strain DSM 12802 / CCUG 47099 / CIP 106680 / NCIMB 13871 / Dsij)</name>
    <dbReference type="NCBI Taxonomy" id="63186"/>
    <lineage>
        <taxon>Bacteria</taxon>
        <taxon>Pseudomonadati</taxon>
        <taxon>Bacteroidota</taxon>
        <taxon>Flavobacteriia</taxon>
        <taxon>Flavobacteriales</taxon>
        <taxon>Flavobacteriaceae</taxon>
        <taxon>Zobellia</taxon>
    </lineage>
</organism>
<dbReference type="Proteomes" id="UP000008898">
    <property type="component" value="Chromosome"/>
</dbReference>
<feature type="signal peptide" evidence="1">
    <location>
        <begin position="1"/>
        <end position="22"/>
    </location>
</feature>
<sequence>MKKIKKISILALLLLGPFLSRAQSAEVISAMTFNIRYANPKDGINIWENRRDWLCEGINFFDVDVFGAQEVIESQLNDMVERLPAYDYVGIGRNGDKEGEFCPVFFKKETFELMDSGTFWLSETPEKVNSQGWDAALPRIMTWVKLRKIATGEAFYFFNTHFDHRGKTAQLESAKLIRQEIQKIAGDKPFLITGDFNFAPSEEAYTELTSGKPKSLVVIDSKNSAQMVYGPDYTFNGFALEPDQSRERIDYVFIAQGVKVHKHHIIDGQRGGNYISDHFPIKVIVSLR</sequence>
<keyword evidence="1" id="KW-0732">Signal</keyword>
<dbReference type="GO" id="GO:0000175">
    <property type="term" value="F:3'-5'-RNA exonuclease activity"/>
    <property type="evidence" value="ECO:0007669"/>
    <property type="project" value="TreeGrafter"/>
</dbReference>
<dbReference type="InterPro" id="IPR005135">
    <property type="entry name" value="Endo/exonuclease/phosphatase"/>
</dbReference>
<reference evidence="4" key="1">
    <citation type="submission" date="2009-07" db="EMBL/GenBank/DDBJ databases">
        <title>Complete genome sequence of Zobellia galactanivorans Dsij.</title>
        <authorList>
            <consortium name="Genoscope - CEA"/>
        </authorList>
    </citation>
    <scope>NUCLEOTIDE SEQUENCE [LARGE SCALE GENOMIC DNA]</scope>
    <source>
        <strain evidence="4">DSM 12802 / CCUG 47099 / CIP 106680 / NCIMB 13871 / Dsij</strain>
    </source>
</reference>
<dbReference type="KEGG" id="zga:ZOBELLIA_3947"/>
<reference evidence="3 4" key="2">
    <citation type="journal article" date="2012" name="Environ. Microbiol.">
        <title>Characterization of the first alginolytic operons in a marine bacterium: from their emergence in marine Flavobacteriia to their independent transfers to marine Proteobacteria and human gut Bacteroides.</title>
        <authorList>
            <person name="Thomas F."/>
            <person name="Barbeyron T."/>
            <person name="Tonon T."/>
            <person name="Genicot S."/>
            <person name="Czjzek M."/>
            <person name="Michel G."/>
        </authorList>
    </citation>
    <scope>NUCLEOTIDE SEQUENCE [LARGE SCALE GENOMIC DNA]</scope>
    <source>
        <strain evidence="4">DSM 12802 / CCUG 47099 / CIP 106680 / NCIMB 13871 / Dsij</strain>
    </source>
</reference>
<evidence type="ECO:0000313" key="3">
    <source>
        <dbReference type="EMBL" id="CAZ98085.1"/>
    </source>
</evidence>
<keyword evidence="3" id="KW-0378">Hydrolase</keyword>
<name>G0L7I6_ZOBGA</name>
<keyword evidence="3" id="KW-0540">Nuclease</keyword>
<keyword evidence="3" id="KW-0269">Exonuclease</keyword>
<dbReference type="GO" id="GO:0004519">
    <property type="term" value="F:endonuclease activity"/>
    <property type="evidence" value="ECO:0007669"/>
    <property type="project" value="UniProtKB-KW"/>
</dbReference>
<dbReference type="SUPFAM" id="SSF56219">
    <property type="entry name" value="DNase I-like"/>
    <property type="match status" value="1"/>
</dbReference>
<dbReference type="PANTHER" id="PTHR12121">
    <property type="entry name" value="CARBON CATABOLITE REPRESSOR PROTEIN 4"/>
    <property type="match status" value="1"/>
</dbReference>
<dbReference type="AlphaFoldDB" id="G0L7I6"/>
<dbReference type="EMBL" id="FP476056">
    <property type="protein sequence ID" value="CAZ98085.1"/>
    <property type="molecule type" value="Genomic_DNA"/>
</dbReference>
<dbReference type="InterPro" id="IPR050410">
    <property type="entry name" value="CCR4/nocturin_mRNA_transcr"/>
</dbReference>
<evidence type="ECO:0000256" key="1">
    <source>
        <dbReference type="SAM" id="SignalP"/>
    </source>
</evidence>
<dbReference type="Pfam" id="PF03372">
    <property type="entry name" value="Exo_endo_phos"/>
    <property type="match status" value="1"/>
</dbReference>
<dbReference type="RefSeq" id="WP_013995275.1">
    <property type="nucleotide sequence ID" value="NC_015844.1"/>
</dbReference>
<dbReference type="OrthoDB" id="9793162at2"/>
<feature type="domain" description="Endonuclease/exonuclease/phosphatase" evidence="2">
    <location>
        <begin position="31"/>
        <end position="278"/>
    </location>
</feature>
<dbReference type="HOGENOM" id="CLU_030508_1_0_10"/>
<dbReference type="Gene3D" id="3.60.10.10">
    <property type="entry name" value="Endonuclease/exonuclease/phosphatase"/>
    <property type="match status" value="1"/>
</dbReference>